<keyword evidence="9" id="KW-1185">Reference proteome</keyword>
<dbReference type="Pfam" id="PF01554">
    <property type="entry name" value="MatE"/>
    <property type="match status" value="2"/>
</dbReference>
<feature type="transmembrane region" description="Helical" evidence="6">
    <location>
        <begin position="237"/>
        <end position="258"/>
    </location>
</feature>
<dbReference type="PANTHER" id="PTHR11206">
    <property type="entry name" value="MULTIDRUG RESISTANCE PROTEIN"/>
    <property type="match status" value="1"/>
</dbReference>
<evidence type="ECO:0000256" key="1">
    <source>
        <dbReference type="ARBA" id="ARBA00004141"/>
    </source>
</evidence>
<dbReference type="Gramene" id="TKV90284">
    <property type="protein sequence ID" value="TKV90284"/>
    <property type="gene ID" value="SEVIR_9G018600v2"/>
</dbReference>
<keyword evidence="4 6" id="KW-1133">Transmembrane helix</keyword>
<evidence type="ECO:0000256" key="7">
    <source>
        <dbReference type="SAM" id="MobiDB-lite"/>
    </source>
</evidence>
<dbReference type="EMBL" id="CM016560">
    <property type="protein sequence ID" value="TKV90284.1"/>
    <property type="molecule type" value="Genomic_DNA"/>
</dbReference>
<evidence type="ECO:0000256" key="6">
    <source>
        <dbReference type="RuleBase" id="RU004914"/>
    </source>
</evidence>
<comment type="subcellular location">
    <subcellularLocation>
        <location evidence="1">Membrane</location>
        <topology evidence="1">Multi-pass membrane protein</topology>
    </subcellularLocation>
</comment>
<name>A0A4U6SQD1_SETVI</name>
<dbReference type="NCBIfam" id="TIGR00797">
    <property type="entry name" value="matE"/>
    <property type="match status" value="1"/>
</dbReference>
<feature type="region of interest" description="Disordered" evidence="7">
    <location>
        <begin position="19"/>
        <end position="43"/>
    </location>
</feature>
<dbReference type="GO" id="GO:0016020">
    <property type="term" value="C:membrane"/>
    <property type="evidence" value="ECO:0007669"/>
    <property type="project" value="UniProtKB-SubCell"/>
</dbReference>
<evidence type="ECO:0000313" key="9">
    <source>
        <dbReference type="Proteomes" id="UP000298652"/>
    </source>
</evidence>
<dbReference type="CDD" id="cd13132">
    <property type="entry name" value="MATE_eukaryotic"/>
    <property type="match status" value="1"/>
</dbReference>
<dbReference type="AlphaFoldDB" id="A0A4U6SQD1"/>
<feature type="transmembrane region" description="Helical" evidence="6">
    <location>
        <begin position="462"/>
        <end position="483"/>
    </location>
</feature>
<comment type="caution">
    <text evidence="6">Lacks conserved residue(s) required for the propagation of feature annotation.</text>
</comment>
<comment type="similarity">
    <text evidence="2 6">Belongs to the multi antimicrobial extrusion (MATE) (TC 2.A.66.1) family.</text>
</comment>
<dbReference type="GO" id="GO:1990961">
    <property type="term" value="P:xenobiotic detoxification by transmembrane export across the plasma membrane"/>
    <property type="evidence" value="ECO:0007669"/>
    <property type="project" value="InterPro"/>
</dbReference>
<dbReference type="InterPro" id="IPR002528">
    <property type="entry name" value="MATE_fam"/>
</dbReference>
<feature type="transmembrane region" description="Helical" evidence="6">
    <location>
        <begin position="489"/>
        <end position="510"/>
    </location>
</feature>
<feature type="transmembrane region" description="Helical" evidence="6">
    <location>
        <begin position="264"/>
        <end position="284"/>
    </location>
</feature>
<dbReference type="GO" id="GO:0042910">
    <property type="term" value="F:xenobiotic transmembrane transporter activity"/>
    <property type="evidence" value="ECO:0007669"/>
    <property type="project" value="InterPro"/>
</dbReference>
<evidence type="ECO:0000256" key="3">
    <source>
        <dbReference type="ARBA" id="ARBA00022692"/>
    </source>
</evidence>
<feature type="transmembrane region" description="Helical" evidence="6">
    <location>
        <begin position="203"/>
        <end position="225"/>
    </location>
</feature>
<keyword evidence="3 6" id="KW-0812">Transmembrane</keyword>
<reference evidence="8" key="1">
    <citation type="submission" date="2019-03" db="EMBL/GenBank/DDBJ databases">
        <title>WGS assembly of Setaria viridis.</title>
        <authorList>
            <person name="Huang P."/>
            <person name="Jenkins J."/>
            <person name="Grimwood J."/>
            <person name="Barry K."/>
            <person name="Healey A."/>
            <person name="Mamidi S."/>
            <person name="Sreedasyam A."/>
            <person name="Shu S."/>
            <person name="Feldman M."/>
            <person name="Wu J."/>
            <person name="Yu Y."/>
            <person name="Chen C."/>
            <person name="Johnson J."/>
            <person name="Rokhsar D."/>
            <person name="Baxter I."/>
            <person name="Schmutz J."/>
            <person name="Brutnell T."/>
            <person name="Kellogg E."/>
        </authorList>
    </citation>
    <scope>NUCLEOTIDE SEQUENCE [LARGE SCALE GENOMIC DNA]</scope>
</reference>
<feature type="transmembrane region" description="Helical" evidence="6">
    <location>
        <begin position="421"/>
        <end position="441"/>
    </location>
</feature>
<gene>
    <name evidence="8" type="ORF">SEVIR_9G018600v2</name>
</gene>
<dbReference type="Proteomes" id="UP000298652">
    <property type="component" value="Chromosome 9"/>
</dbReference>
<feature type="transmembrane region" description="Helical" evidence="6">
    <location>
        <begin position="168"/>
        <end position="191"/>
    </location>
</feature>
<proteinExistence type="inferred from homology"/>
<dbReference type="InterPro" id="IPR045069">
    <property type="entry name" value="MATE_euk"/>
</dbReference>
<evidence type="ECO:0000313" key="8">
    <source>
        <dbReference type="EMBL" id="TKV90284.1"/>
    </source>
</evidence>
<organism evidence="8 9">
    <name type="scientific">Setaria viridis</name>
    <name type="common">Green bristlegrass</name>
    <name type="synonym">Setaria italica subsp. viridis</name>
    <dbReference type="NCBI Taxonomy" id="4556"/>
    <lineage>
        <taxon>Eukaryota</taxon>
        <taxon>Viridiplantae</taxon>
        <taxon>Streptophyta</taxon>
        <taxon>Embryophyta</taxon>
        <taxon>Tracheophyta</taxon>
        <taxon>Spermatophyta</taxon>
        <taxon>Magnoliopsida</taxon>
        <taxon>Liliopsida</taxon>
        <taxon>Poales</taxon>
        <taxon>Poaceae</taxon>
        <taxon>PACMAD clade</taxon>
        <taxon>Panicoideae</taxon>
        <taxon>Panicodae</taxon>
        <taxon>Paniceae</taxon>
        <taxon>Cenchrinae</taxon>
        <taxon>Setaria</taxon>
    </lineage>
</organism>
<evidence type="ECO:0000256" key="2">
    <source>
        <dbReference type="ARBA" id="ARBA00010199"/>
    </source>
</evidence>
<dbReference type="OMA" id="TTSIVMW"/>
<evidence type="ECO:0000256" key="5">
    <source>
        <dbReference type="ARBA" id="ARBA00023136"/>
    </source>
</evidence>
<dbReference type="GO" id="GO:0015297">
    <property type="term" value="F:antiporter activity"/>
    <property type="evidence" value="ECO:0007669"/>
    <property type="project" value="InterPro"/>
</dbReference>
<protein>
    <recommendedName>
        <fullName evidence="6">Protein DETOXIFICATION</fullName>
    </recommendedName>
    <alternativeName>
        <fullName evidence="6">Multidrug and toxic compound extrusion protein</fullName>
    </alternativeName>
</protein>
<sequence>MRDSAQAITAATATTIYIPREQPAGGRKNKPPPLPLSHRASTRAVTARTRWVGGMAIPLQGKDGKGGGQVGSDDHPSATAELRALWGMAAPITALNCVVYLRAMVSVLCLGRLGPLDLAGGALAIGLTNITGHSVLFGLASGLEPLCAQAFGSRNHDLLTLSLQRAMLLLFLAALPIALLWLNVGPILVALGQDPAISAPAAAYARFALPDLAASVVLQPLRVYLRSQGITRPMAACSAIAVALHVPLNVLLVFGLGFGVRGVAAAQALTNTNMLLFLLAYIRWARACDDTWRGWARITAVASGLPELARLAVPSCVGVCLEWWWYEVVTVLAGYLPNPAAAVGGAGVLIQTTSLMYTVPMALAACVSTRVGNELGAGKPRRARMAAMVALACALAIGAVHVAWTAALSRQWVELFTTEPAVVRLAAAAMPIVGLCELGNCPQTTGCGVLRGTARPAVGARINLLSFYLVGTPVAVYLAFGAGAGFSGLWYGLLSAQATCVALILAAVVWRTDWQVEAMRAKKLAGLELAPTTTAATTTNDAESKRLVAANGEPAEDV</sequence>
<accession>A0A4U6SQD1</accession>
<feature type="transmembrane region" description="Helical" evidence="6">
    <location>
        <begin position="388"/>
        <end position="409"/>
    </location>
</feature>
<evidence type="ECO:0000256" key="4">
    <source>
        <dbReference type="ARBA" id="ARBA00022989"/>
    </source>
</evidence>
<keyword evidence="5 6" id="KW-0472">Membrane</keyword>